<keyword evidence="9" id="KW-0393">Immunoglobulin domain</keyword>
<evidence type="ECO:0000256" key="10">
    <source>
        <dbReference type="SAM" id="Phobius"/>
    </source>
</evidence>
<gene>
    <name evidence="13" type="ORF">KOW79_014912</name>
</gene>
<dbReference type="SMART" id="SM00409">
    <property type="entry name" value="IG"/>
    <property type="match status" value="1"/>
</dbReference>
<evidence type="ECO:0000256" key="11">
    <source>
        <dbReference type="SAM" id="SignalP"/>
    </source>
</evidence>
<dbReference type="EMBL" id="JAHKSW010000017">
    <property type="protein sequence ID" value="KAG7322054.1"/>
    <property type="molecule type" value="Genomic_DNA"/>
</dbReference>
<dbReference type="Gene3D" id="2.60.40.10">
    <property type="entry name" value="Immunoglobulins"/>
    <property type="match status" value="1"/>
</dbReference>
<evidence type="ECO:0000256" key="3">
    <source>
        <dbReference type="ARBA" id="ARBA00022692"/>
    </source>
</evidence>
<name>A0A9D3SK30_9TELE</name>
<dbReference type="OrthoDB" id="8916449at2759"/>
<dbReference type="InterPro" id="IPR007110">
    <property type="entry name" value="Ig-like_dom"/>
</dbReference>
<dbReference type="GO" id="GO:0098609">
    <property type="term" value="P:cell-cell adhesion"/>
    <property type="evidence" value="ECO:0007669"/>
    <property type="project" value="TreeGrafter"/>
</dbReference>
<accession>A0A9D3SK30</accession>
<organism evidence="13 14">
    <name type="scientific">Hemibagrus wyckioides</name>
    <dbReference type="NCBI Taxonomy" id="337641"/>
    <lineage>
        <taxon>Eukaryota</taxon>
        <taxon>Metazoa</taxon>
        <taxon>Chordata</taxon>
        <taxon>Craniata</taxon>
        <taxon>Vertebrata</taxon>
        <taxon>Euteleostomi</taxon>
        <taxon>Actinopterygii</taxon>
        <taxon>Neopterygii</taxon>
        <taxon>Teleostei</taxon>
        <taxon>Ostariophysi</taxon>
        <taxon>Siluriformes</taxon>
        <taxon>Bagridae</taxon>
        <taxon>Hemibagrus</taxon>
    </lineage>
</organism>
<dbReference type="InterPro" id="IPR013106">
    <property type="entry name" value="Ig_V-set"/>
</dbReference>
<keyword evidence="5 10" id="KW-1133">Transmembrane helix</keyword>
<dbReference type="PRINTS" id="PR00213">
    <property type="entry name" value="MYELINP0"/>
</dbReference>
<dbReference type="InterPro" id="IPR036179">
    <property type="entry name" value="Ig-like_dom_sf"/>
</dbReference>
<feature type="chain" id="PRO_5039638319" description="Ig-like domain-containing protein" evidence="11">
    <location>
        <begin position="28"/>
        <end position="201"/>
    </location>
</feature>
<evidence type="ECO:0000259" key="12">
    <source>
        <dbReference type="PROSITE" id="PS50835"/>
    </source>
</evidence>
<comment type="similarity">
    <text evidence="2">Belongs to the myelin P0 protein family.</text>
</comment>
<evidence type="ECO:0000256" key="7">
    <source>
        <dbReference type="ARBA" id="ARBA00023157"/>
    </source>
</evidence>
<comment type="caution">
    <text evidence="13">The sequence shown here is derived from an EMBL/GenBank/DDBJ whole genome shotgun (WGS) entry which is preliminary data.</text>
</comment>
<dbReference type="Proteomes" id="UP000824219">
    <property type="component" value="Linkage Group LG17"/>
</dbReference>
<reference evidence="13 14" key="1">
    <citation type="submission" date="2021-06" db="EMBL/GenBank/DDBJ databases">
        <title>Chromosome-level genome assembly of the red-tail catfish (Hemibagrus wyckioides).</title>
        <authorList>
            <person name="Shao F."/>
        </authorList>
    </citation>
    <scope>NUCLEOTIDE SEQUENCE [LARGE SCALE GENOMIC DNA]</scope>
    <source>
        <strain evidence="13">EC202008001</strain>
        <tissue evidence="13">Blood</tissue>
    </source>
</reference>
<dbReference type="FunFam" id="2.60.40.10:FF:000193">
    <property type="entry name" value="Myelin protein zero-like 1 like"/>
    <property type="match status" value="1"/>
</dbReference>
<dbReference type="GO" id="GO:0005886">
    <property type="term" value="C:plasma membrane"/>
    <property type="evidence" value="ECO:0007669"/>
    <property type="project" value="TreeGrafter"/>
</dbReference>
<evidence type="ECO:0000256" key="2">
    <source>
        <dbReference type="ARBA" id="ARBA00007180"/>
    </source>
</evidence>
<dbReference type="InterPro" id="IPR000920">
    <property type="entry name" value="Myelin_P0-rel"/>
</dbReference>
<dbReference type="InterPro" id="IPR003599">
    <property type="entry name" value="Ig_sub"/>
</dbReference>
<dbReference type="Pfam" id="PF07686">
    <property type="entry name" value="V-set"/>
    <property type="match status" value="1"/>
</dbReference>
<keyword evidence="4 11" id="KW-0732">Signal</keyword>
<sequence>MCVKGVTHFLICLPVLLFTSGWHGVAAMQVYTSGRVQAVNGTDVRLKCTFQSTDPIKRSTLTISWSFRPLRPGNEETVFYFHEKPFLPSKGRFQKKVAFVGDVSSSDASILVRDVTFSFNGTFSCQVKNPPDVHGNVGEVQLRVVASAPFSEIVILAVAIGGAVLLVIVILAICMFIRRCRERKRMEQERLRRERKDLVVW</sequence>
<evidence type="ECO:0000256" key="8">
    <source>
        <dbReference type="ARBA" id="ARBA00023180"/>
    </source>
</evidence>
<feature type="domain" description="Ig-like" evidence="12">
    <location>
        <begin position="14"/>
        <end position="146"/>
    </location>
</feature>
<dbReference type="PANTHER" id="PTHR13869">
    <property type="entry name" value="MYELIN P0 RELATED"/>
    <property type="match status" value="1"/>
</dbReference>
<protein>
    <recommendedName>
        <fullName evidence="12">Ig-like domain-containing protein</fullName>
    </recommendedName>
</protein>
<comment type="subcellular location">
    <subcellularLocation>
        <location evidence="1">Membrane</location>
        <topology evidence="1">Single-pass type I membrane protein</topology>
    </subcellularLocation>
</comment>
<proteinExistence type="inferred from homology"/>
<dbReference type="PROSITE" id="PS50835">
    <property type="entry name" value="IG_LIKE"/>
    <property type="match status" value="1"/>
</dbReference>
<dbReference type="PANTHER" id="PTHR13869:SF21">
    <property type="entry name" value="MYELIN PROTEIN ZERO-LIKE PROTEIN 2"/>
    <property type="match status" value="1"/>
</dbReference>
<dbReference type="SUPFAM" id="SSF48726">
    <property type="entry name" value="Immunoglobulin"/>
    <property type="match status" value="1"/>
</dbReference>
<keyword evidence="7" id="KW-1015">Disulfide bond</keyword>
<evidence type="ECO:0000256" key="1">
    <source>
        <dbReference type="ARBA" id="ARBA00004479"/>
    </source>
</evidence>
<feature type="signal peptide" evidence="11">
    <location>
        <begin position="1"/>
        <end position="27"/>
    </location>
</feature>
<evidence type="ECO:0000313" key="13">
    <source>
        <dbReference type="EMBL" id="KAG7322054.1"/>
    </source>
</evidence>
<keyword evidence="14" id="KW-1185">Reference proteome</keyword>
<keyword evidence="6 10" id="KW-0472">Membrane</keyword>
<evidence type="ECO:0000256" key="9">
    <source>
        <dbReference type="ARBA" id="ARBA00023319"/>
    </source>
</evidence>
<evidence type="ECO:0000313" key="14">
    <source>
        <dbReference type="Proteomes" id="UP000824219"/>
    </source>
</evidence>
<keyword evidence="3 10" id="KW-0812">Transmembrane</keyword>
<feature type="transmembrane region" description="Helical" evidence="10">
    <location>
        <begin position="153"/>
        <end position="177"/>
    </location>
</feature>
<dbReference type="AlphaFoldDB" id="A0A9D3SK30"/>
<dbReference type="InterPro" id="IPR013783">
    <property type="entry name" value="Ig-like_fold"/>
</dbReference>
<dbReference type="CDD" id="cd14686">
    <property type="entry name" value="bZIP"/>
    <property type="match status" value="1"/>
</dbReference>
<evidence type="ECO:0000256" key="6">
    <source>
        <dbReference type="ARBA" id="ARBA00023136"/>
    </source>
</evidence>
<keyword evidence="8" id="KW-0325">Glycoprotein</keyword>
<evidence type="ECO:0000256" key="4">
    <source>
        <dbReference type="ARBA" id="ARBA00022729"/>
    </source>
</evidence>
<evidence type="ECO:0000256" key="5">
    <source>
        <dbReference type="ARBA" id="ARBA00022989"/>
    </source>
</evidence>